<evidence type="ECO:0000313" key="9">
    <source>
        <dbReference type="EMBL" id="RKD12485.1"/>
    </source>
</evidence>
<evidence type="ECO:0000256" key="5">
    <source>
        <dbReference type="ARBA" id="ARBA00023136"/>
    </source>
</evidence>
<keyword evidence="6 7" id="KW-0998">Cell outer membrane</keyword>
<evidence type="ECO:0000256" key="4">
    <source>
        <dbReference type="ARBA" id="ARBA00022692"/>
    </source>
</evidence>
<dbReference type="InterPro" id="IPR023997">
    <property type="entry name" value="TonB-dep_OMP_SusC/RagA_CS"/>
</dbReference>
<dbReference type="Gene3D" id="2.60.40.1120">
    <property type="entry name" value="Carboxypeptidase-like, regulatory domain"/>
    <property type="match status" value="1"/>
</dbReference>
<keyword evidence="2 7" id="KW-0813">Transport</keyword>
<evidence type="ECO:0000256" key="2">
    <source>
        <dbReference type="ARBA" id="ARBA00022448"/>
    </source>
</evidence>
<dbReference type="InterPro" id="IPR012910">
    <property type="entry name" value="Plug_dom"/>
</dbReference>
<keyword evidence="3 7" id="KW-1134">Transmembrane beta strand</keyword>
<evidence type="ECO:0000259" key="8">
    <source>
        <dbReference type="Pfam" id="PF07715"/>
    </source>
</evidence>
<dbReference type="SUPFAM" id="SSF49464">
    <property type="entry name" value="Carboxypeptidase regulatory domain-like"/>
    <property type="match status" value="1"/>
</dbReference>
<dbReference type="NCBIfam" id="TIGR04056">
    <property type="entry name" value="OMP_RagA_SusC"/>
    <property type="match status" value="1"/>
</dbReference>
<sequence length="1067" mass="118517">MKKNLSILILLLGSVAGQQLRAQQTLSGVLSDAGTGQPVAGAYLTAVNNKSRAITNAKGEFSLALRLLPDTVKVLALGYKGQTHVVKNTNQLRISLQPDEMLLQEVVISTGYQQLKPSEQNGAITSISKQQLGQQTSTNILQRLESISPGLTVARNKAENPQNNTGIRIRGLGTINGSLDPLIVVDGFIYEGNIDNINPNDVESVNILKDASASSIWGARAGNGVIVITTRKGTYRQPLRMGFNTNVTTSGKPNLMELPDMGTASFIDFEKQLFESGYFNSQITGSPYLALTPAVKVFYQRQQNQITAADSAKLINLYLNSDRRSQALSHYYSPALTVQNNFSLSGGSEQTKYLFSAAYDQTRGNLYEQNSRISLRSDLAFRLFPKLELNTGVIFTGANSQSGRDTYTATRYGSRLTAYLPIFDAQGNELPAESEYSRAYLNANADPRLLDWAYYPLQDYKHRDLSTKRQELYATAALAYRPLNWLKATLSMQYQNQQSKNENAFDAESYYARSLVNSYTQVSAGNISYVIPPGGVLNLNNSEVNSYTGRFQLDGNWQKNDHELSGIAGAELRQAQAEGSGQYYYGYQSDPLNYTAVDYVNTYPHYLNGNDGNPTAAPRLSSTVNRFVSLYANAAYSYRKTYTFNASIRRDASNTFGLSTNDRWTPLWSAGAGYTISNASFFKVKAIDFLKLSITAGYSGNVDLSRTALAVANAGTYSVSGLPFIRVTQINNPELRWEKIRQINYSLDFAVLNRRLSGNISYYVKTGKDLYGETQYDYTAWGRSAEITTNIASMQGRGWDISLQSNNLTGKLSWQTQLLLNYNTNKVTDYFSPAASRYSSLLSSGTSIYPVVGYPLYAVGAYRYAGLNSQGQAQGFLNGQPSTDYDQLYNTLDTEGLKSNIIRYFGSAEPLYNGSLINTFGYKNLSLSFNIGYRFNYYLQKNTVNYQSLVSLGIGHSDYDRRWQKPGDENFTDIPALTFPLSSQSNAFYATSERTIIRGDHIRLNYINLDYRVKIAQGNKLIKGLNIYANASQLGVLWHQNKEGIDPDYINSLSPRTSYTLGVRTQF</sequence>
<name>A0A419S1X9_9SPHI</name>
<comment type="subcellular location">
    <subcellularLocation>
        <location evidence="1 7">Cell outer membrane</location>
        <topology evidence="1 7">Multi-pass membrane protein</topology>
    </subcellularLocation>
</comment>
<dbReference type="PROSITE" id="PS52016">
    <property type="entry name" value="TONB_DEPENDENT_REC_3"/>
    <property type="match status" value="1"/>
</dbReference>
<dbReference type="InterPro" id="IPR036942">
    <property type="entry name" value="Beta-barrel_TonB_sf"/>
</dbReference>
<dbReference type="InterPro" id="IPR008969">
    <property type="entry name" value="CarboxyPept-like_regulatory"/>
</dbReference>
<dbReference type="EMBL" id="MBTA01000030">
    <property type="protein sequence ID" value="RKD12485.1"/>
    <property type="molecule type" value="Genomic_DNA"/>
</dbReference>
<dbReference type="Gene3D" id="2.40.170.20">
    <property type="entry name" value="TonB-dependent receptor, beta-barrel domain"/>
    <property type="match status" value="1"/>
</dbReference>
<comment type="similarity">
    <text evidence="7">Belongs to the TonB-dependent receptor family.</text>
</comment>
<dbReference type="OrthoDB" id="9768177at2"/>
<reference evidence="9 10" key="1">
    <citation type="submission" date="2016-07" db="EMBL/GenBank/DDBJ databases">
        <title>Genome of Pelobium manganitolerans.</title>
        <authorList>
            <person name="Wu S."/>
            <person name="Wang G."/>
        </authorList>
    </citation>
    <scope>NUCLEOTIDE SEQUENCE [LARGE SCALE GENOMIC DNA]</scope>
    <source>
        <strain evidence="9 10">YS-25</strain>
    </source>
</reference>
<dbReference type="RefSeq" id="WP_120183310.1">
    <property type="nucleotide sequence ID" value="NZ_MBTA01000030.1"/>
</dbReference>
<dbReference type="Pfam" id="PF07715">
    <property type="entry name" value="Plug"/>
    <property type="match status" value="1"/>
</dbReference>
<evidence type="ECO:0000313" key="10">
    <source>
        <dbReference type="Proteomes" id="UP000283433"/>
    </source>
</evidence>
<dbReference type="NCBIfam" id="TIGR04057">
    <property type="entry name" value="SusC_RagA_signa"/>
    <property type="match status" value="1"/>
</dbReference>
<keyword evidence="10" id="KW-1185">Reference proteome</keyword>
<dbReference type="InterPro" id="IPR037066">
    <property type="entry name" value="Plug_dom_sf"/>
</dbReference>
<keyword evidence="4 7" id="KW-0812">Transmembrane</keyword>
<evidence type="ECO:0000256" key="3">
    <source>
        <dbReference type="ARBA" id="ARBA00022452"/>
    </source>
</evidence>
<dbReference type="Proteomes" id="UP000283433">
    <property type="component" value="Unassembled WGS sequence"/>
</dbReference>
<organism evidence="9 10">
    <name type="scientific">Pelobium manganitolerans</name>
    <dbReference type="NCBI Taxonomy" id="1842495"/>
    <lineage>
        <taxon>Bacteria</taxon>
        <taxon>Pseudomonadati</taxon>
        <taxon>Bacteroidota</taxon>
        <taxon>Sphingobacteriia</taxon>
        <taxon>Sphingobacteriales</taxon>
        <taxon>Sphingobacteriaceae</taxon>
        <taxon>Pelobium</taxon>
    </lineage>
</organism>
<dbReference type="AlphaFoldDB" id="A0A419S1X9"/>
<evidence type="ECO:0000256" key="6">
    <source>
        <dbReference type="ARBA" id="ARBA00023237"/>
    </source>
</evidence>
<dbReference type="GO" id="GO:0009279">
    <property type="term" value="C:cell outer membrane"/>
    <property type="evidence" value="ECO:0007669"/>
    <property type="project" value="UniProtKB-SubCell"/>
</dbReference>
<dbReference type="SUPFAM" id="SSF56935">
    <property type="entry name" value="Porins"/>
    <property type="match status" value="1"/>
</dbReference>
<evidence type="ECO:0000256" key="1">
    <source>
        <dbReference type="ARBA" id="ARBA00004571"/>
    </source>
</evidence>
<feature type="domain" description="TonB-dependent receptor plug" evidence="8">
    <location>
        <begin position="118"/>
        <end position="225"/>
    </location>
</feature>
<dbReference type="InterPro" id="IPR023996">
    <property type="entry name" value="TonB-dep_OMP_SusC/RagA"/>
</dbReference>
<dbReference type="Pfam" id="PF13715">
    <property type="entry name" value="CarbopepD_reg_2"/>
    <property type="match status" value="1"/>
</dbReference>
<evidence type="ECO:0000256" key="7">
    <source>
        <dbReference type="PROSITE-ProRule" id="PRU01360"/>
    </source>
</evidence>
<proteinExistence type="inferred from homology"/>
<accession>A0A419S1X9</accession>
<gene>
    <name evidence="9" type="ORF">BCY91_12640</name>
</gene>
<protein>
    <recommendedName>
        <fullName evidence="8">TonB-dependent receptor plug domain-containing protein</fullName>
    </recommendedName>
</protein>
<keyword evidence="5 7" id="KW-0472">Membrane</keyword>
<comment type="caution">
    <text evidence="9">The sequence shown here is derived from an EMBL/GenBank/DDBJ whole genome shotgun (WGS) entry which is preliminary data.</text>
</comment>
<dbReference type="InterPro" id="IPR039426">
    <property type="entry name" value="TonB-dep_rcpt-like"/>
</dbReference>
<dbReference type="Gene3D" id="2.170.130.10">
    <property type="entry name" value="TonB-dependent receptor, plug domain"/>
    <property type="match status" value="1"/>
</dbReference>